<accession>A0A8H7ZZ02</accession>
<feature type="transmembrane region" description="Helical" evidence="2">
    <location>
        <begin position="338"/>
        <end position="362"/>
    </location>
</feature>
<dbReference type="AlphaFoldDB" id="A0A8H7ZZ02"/>
<dbReference type="OrthoDB" id="291792at2759"/>
<evidence type="ECO:0000256" key="2">
    <source>
        <dbReference type="SAM" id="Phobius"/>
    </source>
</evidence>
<reference evidence="3 4" key="1">
    <citation type="journal article" name="Sci. Rep.">
        <title>Genome-scale phylogenetic analyses confirm Olpidium as the closest living zoosporic fungus to the non-flagellated, terrestrial fungi.</title>
        <authorList>
            <person name="Chang Y."/>
            <person name="Rochon D."/>
            <person name="Sekimoto S."/>
            <person name="Wang Y."/>
            <person name="Chovatia M."/>
            <person name="Sandor L."/>
            <person name="Salamov A."/>
            <person name="Grigoriev I.V."/>
            <person name="Stajich J.E."/>
            <person name="Spatafora J.W."/>
        </authorList>
    </citation>
    <scope>NUCLEOTIDE SEQUENCE [LARGE SCALE GENOMIC DNA]</scope>
    <source>
        <strain evidence="3">S191</strain>
    </source>
</reference>
<keyword evidence="2" id="KW-0472">Membrane</keyword>
<evidence type="ECO:0000313" key="3">
    <source>
        <dbReference type="EMBL" id="KAG5462133.1"/>
    </source>
</evidence>
<dbReference type="InterPro" id="IPR026749">
    <property type="entry name" value="Tmem135"/>
</dbReference>
<dbReference type="EMBL" id="JAEFCI010002588">
    <property type="protein sequence ID" value="KAG5462133.1"/>
    <property type="molecule type" value="Genomic_DNA"/>
</dbReference>
<proteinExistence type="predicted"/>
<feature type="compositionally biased region" description="Pro residues" evidence="1">
    <location>
        <begin position="1"/>
        <end position="12"/>
    </location>
</feature>
<evidence type="ECO:0000313" key="4">
    <source>
        <dbReference type="Proteomes" id="UP000673691"/>
    </source>
</evidence>
<feature type="region of interest" description="Disordered" evidence="1">
    <location>
        <begin position="1"/>
        <end position="38"/>
    </location>
</feature>
<dbReference type="PANTHER" id="PTHR12459:SF15">
    <property type="entry name" value="TRANSMEMBRANE PROTEIN 135"/>
    <property type="match status" value="1"/>
</dbReference>
<sequence>AGGPRAAPPRPASPTVSCPRITPSQSPGPAATGSAAAPRVLSGGPLRAAAAGAAELTRGKSLSGEKLAPLSRCSRNRWQDNLADLFSWVVIAEPSFCDRLNAFIAGSLAGLCLRLDRNRARRTVVALYLLVRAMQYGSVWLLNWWTKSRQRRRHRKLLRDRLRAGHAADDFDDDFEVGLLHRASPGSASMTSIPSALSRDEVVARRKLELTRVTLGDRVEEFLCRWAGTGVMMMSSAQILYAFILMVHQFPSSTDGIASTAGADFFGPHIPVLSQLTEIAEGMTSKEFIHKTISPNLASLCPNGVRHDYVLCAMFHPLIARCEHAHAVGWVRSLGQSMWLYVPLNLVLYFVNGILAGLAVLIEPRKKRLELGLYCLPRALESAWKCGIEWGWLRNVAGGELIYSSLSMGVLMSLYQTGELCYMILLE</sequence>
<feature type="transmembrane region" description="Helical" evidence="2">
    <location>
        <begin position="222"/>
        <end position="244"/>
    </location>
</feature>
<feature type="transmembrane region" description="Helical" evidence="2">
    <location>
        <begin position="125"/>
        <end position="146"/>
    </location>
</feature>
<keyword evidence="4" id="KW-1185">Reference proteome</keyword>
<feature type="compositionally biased region" description="Low complexity" evidence="1">
    <location>
        <begin position="23"/>
        <end position="38"/>
    </location>
</feature>
<gene>
    <name evidence="3" type="ORF">BJ554DRAFT_5571</name>
</gene>
<dbReference type="PANTHER" id="PTHR12459">
    <property type="entry name" value="TRANSMEMBRANE PROTEIN 135-RELATED"/>
    <property type="match status" value="1"/>
</dbReference>
<keyword evidence="2" id="KW-0812">Transmembrane</keyword>
<keyword evidence="2" id="KW-1133">Transmembrane helix</keyword>
<feature type="non-terminal residue" evidence="3">
    <location>
        <position position="1"/>
    </location>
</feature>
<name>A0A8H7ZZ02_9FUNG</name>
<organism evidence="3 4">
    <name type="scientific">Olpidium bornovanus</name>
    <dbReference type="NCBI Taxonomy" id="278681"/>
    <lineage>
        <taxon>Eukaryota</taxon>
        <taxon>Fungi</taxon>
        <taxon>Fungi incertae sedis</taxon>
        <taxon>Olpidiomycota</taxon>
        <taxon>Olpidiomycotina</taxon>
        <taxon>Olpidiomycetes</taxon>
        <taxon>Olpidiales</taxon>
        <taxon>Olpidiaceae</taxon>
        <taxon>Olpidium</taxon>
    </lineage>
</organism>
<protein>
    <submittedName>
        <fullName evidence="3">Uncharacterized protein</fullName>
    </submittedName>
</protein>
<comment type="caution">
    <text evidence="3">The sequence shown here is derived from an EMBL/GenBank/DDBJ whole genome shotgun (WGS) entry which is preliminary data.</text>
</comment>
<evidence type="ECO:0000256" key="1">
    <source>
        <dbReference type="SAM" id="MobiDB-lite"/>
    </source>
</evidence>
<dbReference type="Proteomes" id="UP000673691">
    <property type="component" value="Unassembled WGS sequence"/>
</dbReference>